<dbReference type="InterPro" id="IPR010982">
    <property type="entry name" value="Lambda_DNA-bd_dom_sf"/>
</dbReference>
<reference evidence="2" key="1">
    <citation type="submission" date="2023-07" db="EMBL/GenBank/DDBJ databases">
        <title>30 novel species of actinomycetes from the DSMZ collection.</title>
        <authorList>
            <person name="Nouioui I."/>
        </authorList>
    </citation>
    <scope>NUCLEOTIDE SEQUENCE [LARGE SCALE GENOMIC DNA]</scope>
    <source>
        <strain evidence="2">DSM 41699</strain>
    </source>
</reference>
<dbReference type="Proteomes" id="UP001183809">
    <property type="component" value="Unassembled WGS sequence"/>
</dbReference>
<name>A0ABU2U9Q8_9ACTN</name>
<dbReference type="NCBIfam" id="NF047541">
    <property type="entry name" value="telomere_Tpg"/>
    <property type="match status" value="1"/>
</dbReference>
<proteinExistence type="predicted"/>
<keyword evidence="2" id="KW-1185">Reference proteome</keyword>
<accession>A0ABU2U9Q8</accession>
<organism evidence="1 2">
    <name type="scientific">Streptomyces gibsoniae</name>
    <dbReference type="NCBI Taxonomy" id="3075529"/>
    <lineage>
        <taxon>Bacteria</taxon>
        <taxon>Bacillati</taxon>
        <taxon>Actinomycetota</taxon>
        <taxon>Actinomycetes</taxon>
        <taxon>Kitasatosporales</taxon>
        <taxon>Streptomycetaceae</taxon>
        <taxon>Streptomyces</taxon>
    </lineage>
</organism>
<dbReference type="EMBL" id="JAVREY010000122">
    <property type="protein sequence ID" value="MDT0469692.1"/>
    <property type="molecule type" value="Genomic_DNA"/>
</dbReference>
<dbReference type="SUPFAM" id="SSF47413">
    <property type="entry name" value="lambda repressor-like DNA-binding domains"/>
    <property type="match status" value="1"/>
</dbReference>
<evidence type="ECO:0000313" key="2">
    <source>
        <dbReference type="Proteomes" id="UP001183809"/>
    </source>
</evidence>
<evidence type="ECO:0000313" key="1">
    <source>
        <dbReference type="EMBL" id="MDT0469692.1"/>
    </source>
</evidence>
<dbReference type="InterPro" id="IPR001387">
    <property type="entry name" value="Cro/C1-type_HTH"/>
</dbReference>
<sequence length="177" mass="19413">MADSIGRALSDAERAAFTRPIPKSVGAQLNFLLKQAKGSTRQLAEMLGVSPRQALRYRKGESAPPAGKLRKAVEDRWQPRVRQRARQQAAQRGIQVELRARFGFTAAPGTTDDARMRRITQSLPPAAATRLLDAATEAERRQVLGDGLGQAYFRDGGRRAAGLEVEVTDIDYIDVSL</sequence>
<dbReference type="CDD" id="cd00093">
    <property type="entry name" value="HTH_XRE"/>
    <property type="match status" value="1"/>
</dbReference>
<dbReference type="InterPro" id="IPR058118">
    <property type="entry name" value="Tpg"/>
</dbReference>
<protein>
    <submittedName>
        <fullName evidence="1">Helix-turn-helix transcriptional regulator</fullName>
    </submittedName>
</protein>
<comment type="caution">
    <text evidence="1">The sequence shown here is derived from an EMBL/GenBank/DDBJ whole genome shotgun (WGS) entry which is preliminary data.</text>
</comment>
<gene>
    <name evidence="1" type="ORF">RM764_43315</name>
</gene>
<dbReference type="RefSeq" id="WP_311701117.1">
    <property type="nucleotide sequence ID" value="NZ_JAVREY010000122.1"/>
</dbReference>